<evidence type="ECO:0000256" key="3">
    <source>
        <dbReference type="ARBA" id="ARBA00008778"/>
    </source>
</evidence>
<evidence type="ECO:0000256" key="9">
    <source>
        <dbReference type="ARBA" id="ARBA00023242"/>
    </source>
</evidence>
<keyword evidence="8" id="KW-0866">Nonsense-mediated mRNA decay</keyword>
<dbReference type="InterPro" id="IPR010334">
    <property type="entry name" value="Dcp1"/>
</dbReference>
<keyword evidence="9" id="KW-0539">Nucleus</keyword>
<evidence type="ECO:0000256" key="11">
    <source>
        <dbReference type="ARBA" id="ARBA00047661"/>
    </source>
</evidence>
<dbReference type="GO" id="GO:0031087">
    <property type="term" value="P:deadenylation-independent decapping of nuclear-transcribed mRNA"/>
    <property type="evidence" value="ECO:0007669"/>
    <property type="project" value="TreeGrafter"/>
</dbReference>
<feature type="compositionally biased region" description="Polar residues" evidence="12">
    <location>
        <begin position="143"/>
        <end position="163"/>
    </location>
</feature>
<reference evidence="14 15" key="1">
    <citation type="submission" date="2020-08" db="EMBL/GenBank/DDBJ databases">
        <authorList>
            <person name="Hejnol A."/>
        </authorList>
    </citation>
    <scope>NUCLEOTIDE SEQUENCE [LARGE SCALE GENOMIC DNA]</scope>
</reference>
<dbReference type="Gene3D" id="2.30.29.30">
    <property type="entry name" value="Pleckstrin-homology domain (PH domain)/Phosphotyrosine-binding domain (PTB)"/>
    <property type="match status" value="1"/>
</dbReference>
<name>A0A7I8VGX3_9ANNE</name>
<dbReference type="GO" id="GO:0008047">
    <property type="term" value="F:enzyme activator activity"/>
    <property type="evidence" value="ECO:0007669"/>
    <property type="project" value="InterPro"/>
</dbReference>
<sequence>MAEGMNLTVLRQRDPYIVQIVDTASQVALYSFNSKDNEWEKTDIGGTLFVYSRSASPVYAFTILNRNGPENQTEPIANNLEFQLQDPFLLYKTSKAIYGIWFYDKDECARIGQLMNSLVQIMNRPQEAVEVPSGGRQRRASDSESMQATPVRTSQTNIDGNNPSSGVDIMQMLSRAQSEYVKGQKENSNSFAAVNNVPVSIESTTPPVTKPKPVKAASNDIASGTHLIPTAADGNSKSITLESLFQNASKEQNATEEIEENVRKTAKLLLQDTKSDQPSINSKESTQQNLLLRRSLNMENSNSTTPPSGVAQKFITPAQLQQSSLPSTVLPPHPVNLLTPLHTGMSPNNVSPMLTTSPFKKSLLMDMNDSVNSSSSPLIASVPPHISPLTKDQMQQAILHLIKNDSEFLDKLHEAYLNSLQACLTNRKN</sequence>
<dbReference type="PANTHER" id="PTHR16290:SF0">
    <property type="entry name" value="DECAPPING PROTEIN 1, ISOFORM A"/>
    <property type="match status" value="1"/>
</dbReference>
<keyword evidence="7" id="KW-0378">Hydrolase</keyword>
<evidence type="ECO:0000313" key="15">
    <source>
        <dbReference type="Proteomes" id="UP000549394"/>
    </source>
</evidence>
<dbReference type="Pfam" id="PF06058">
    <property type="entry name" value="DCP1"/>
    <property type="match status" value="1"/>
</dbReference>
<dbReference type="Gene3D" id="6.10.140.2030">
    <property type="match status" value="1"/>
</dbReference>
<feature type="region of interest" description="Disordered" evidence="12">
    <location>
        <begin position="129"/>
        <end position="163"/>
    </location>
</feature>
<dbReference type="PANTHER" id="PTHR16290">
    <property type="entry name" value="TRANSCRIPTION FACTOR SMIF DECAPPING ENZYME DCP1"/>
    <property type="match status" value="1"/>
</dbReference>
<protein>
    <recommendedName>
        <fullName evidence="10">5'-(N(7)-methylguanosine 5'-triphospho)-[mRNA] hydrolase</fullName>
        <ecNumber evidence="10">3.6.1.62</ecNumber>
    </recommendedName>
</protein>
<comment type="caution">
    <text evidence="14">The sequence shown here is derived from an EMBL/GenBank/DDBJ whole genome shotgun (WGS) entry which is preliminary data.</text>
</comment>
<evidence type="ECO:0000313" key="14">
    <source>
        <dbReference type="EMBL" id="CAD5115424.1"/>
    </source>
</evidence>
<feature type="domain" description="mRNA-decapping enzyme C-terminal" evidence="13">
    <location>
        <begin position="387"/>
        <end position="426"/>
    </location>
</feature>
<dbReference type="InterPro" id="IPR011993">
    <property type="entry name" value="PH-like_dom_sf"/>
</dbReference>
<accession>A0A7I8VGX3</accession>
<dbReference type="GO" id="GO:0005634">
    <property type="term" value="C:nucleus"/>
    <property type="evidence" value="ECO:0007669"/>
    <property type="project" value="UniProtKB-SubCell"/>
</dbReference>
<organism evidence="14 15">
    <name type="scientific">Dimorphilus gyrociliatus</name>
    <dbReference type="NCBI Taxonomy" id="2664684"/>
    <lineage>
        <taxon>Eukaryota</taxon>
        <taxon>Metazoa</taxon>
        <taxon>Spiralia</taxon>
        <taxon>Lophotrochozoa</taxon>
        <taxon>Annelida</taxon>
        <taxon>Polychaeta</taxon>
        <taxon>Polychaeta incertae sedis</taxon>
        <taxon>Dinophilidae</taxon>
        <taxon>Dimorphilus</taxon>
    </lineage>
</organism>
<evidence type="ECO:0000256" key="12">
    <source>
        <dbReference type="SAM" id="MobiDB-lite"/>
    </source>
</evidence>
<dbReference type="FunFam" id="2.30.29.30:FF:000097">
    <property type="entry name" value="Putative mRNA-decapping enzyme 1A"/>
    <property type="match status" value="1"/>
</dbReference>
<dbReference type="AlphaFoldDB" id="A0A7I8VGX3"/>
<dbReference type="GO" id="GO:0000290">
    <property type="term" value="P:deadenylation-dependent decapping of nuclear-transcribed mRNA"/>
    <property type="evidence" value="ECO:0007669"/>
    <property type="project" value="InterPro"/>
</dbReference>
<comment type="catalytic activity">
    <reaction evidence="11">
        <text>a 5'-end (N(7)-methyl 5'-triphosphoguanosine)-ribonucleoside in mRNA + H2O = N(7)-methyl-GDP + a 5'-end phospho-ribonucleoside in mRNA + 2 H(+)</text>
        <dbReference type="Rhea" id="RHEA:67484"/>
        <dbReference type="Rhea" id="RHEA-COMP:15692"/>
        <dbReference type="Rhea" id="RHEA-COMP:17167"/>
        <dbReference type="ChEBI" id="CHEBI:15377"/>
        <dbReference type="ChEBI" id="CHEBI:15378"/>
        <dbReference type="ChEBI" id="CHEBI:63714"/>
        <dbReference type="ChEBI" id="CHEBI:138282"/>
        <dbReference type="ChEBI" id="CHEBI:156461"/>
        <dbReference type="EC" id="3.6.1.62"/>
    </reaction>
    <physiologicalReaction direction="left-to-right" evidence="11">
        <dbReference type="Rhea" id="RHEA:67485"/>
    </physiologicalReaction>
</comment>
<dbReference type="EC" id="3.6.1.62" evidence="10"/>
<keyword evidence="15" id="KW-1185">Reference proteome</keyword>
<evidence type="ECO:0000259" key="13">
    <source>
        <dbReference type="Pfam" id="PF16741"/>
    </source>
</evidence>
<dbReference type="Proteomes" id="UP000549394">
    <property type="component" value="Unassembled WGS sequence"/>
</dbReference>
<keyword evidence="5" id="KW-0597">Phosphoprotein</keyword>
<evidence type="ECO:0000256" key="4">
    <source>
        <dbReference type="ARBA" id="ARBA00022490"/>
    </source>
</evidence>
<dbReference type="GO" id="GO:0000932">
    <property type="term" value="C:P-body"/>
    <property type="evidence" value="ECO:0007669"/>
    <property type="project" value="TreeGrafter"/>
</dbReference>
<evidence type="ECO:0000256" key="5">
    <source>
        <dbReference type="ARBA" id="ARBA00022553"/>
    </source>
</evidence>
<dbReference type="GO" id="GO:0003729">
    <property type="term" value="F:mRNA binding"/>
    <property type="evidence" value="ECO:0007669"/>
    <property type="project" value="TreeGrafter"/>
</dbReference>
<gene>
    <name evidence="14" type="ORF">DGYR_LOCUS4169</name>
</gene>
<proteinExistence type="inferred from homology"/>
<evidence type="ECO:0000256" key="8">
    <source>
        <dbReference type="ARBA" id="ARBA00023161"/>
    </source>
</evidence>
<dbReference type="InterPro" id="IPR031953">
    <property type="entry name" value="mRNA_decap_C"/>
</dbReference>
<dbReference type="CDD" id="cd09804">
    <property type="entry name" value="Dcp1"/>
    <property type="match status" value="1"/>
</dbReference>
<evidence type="ECO:0000256" key="6">
    <source>
        <dbReference type="ARBA" id="ARBA00022664"/>
    </source>
</evidence>
<evidence type="ECO:0000256" key="10">
    <source>
        <dbReference type="ARBA" id="ARBA00026102"/>
    </source>
</evidence>
<evidence type="ECO:0000256" key="1">
    <source>
        <dbReference type="ARBA" id="ARBA00004123"/>
    </source>
</evidence>
<dbReference type="OrthoDB" id="440673at2759"/>
<dbReference type="GO" id="GO:0000184">
    <property type="term" value="P:nuclear-transcribed mRNA catabolic process, nonsense-mediated decay"/>
    <property type="evidence" value="ECO:0007669"/>
    <property type="project" value="UniProtKB-KW"/>
</dbReference>
<comment type="similarity">
    <text evidence="3">Belongs to the DCP1 family.</text>
</comment>
<dbReference type="GO" id="GO:0006397">
    <property type="term" value="P:mRNA processing"/>
    <property type="evidence" value="ECO:0007669"/>
    <property type="project" value="UniProtKB-KW"/>
</dbReference>
<keyword evidence="4" id="KW-0963">Cytoplasm</keyword>
<keyword evidence="6" id="KW-0507">mRNA processing</keyword>
<evidence type="ECO:0000256" key="2">
    <source>
        <dbReference type="ARBA" id="ARBA00004496"/>
    </source>
</evidence>
<dbReference type="Pfam" id="PF16741">
    <property type="entry name" value="mRNA_decap_C"/>
    <property type="match status" value="1"/>
</dbReference>
<comment type="subcellular location">
    <subcellularLocation>
        <location evidence="2">Cytoplasm</location>
    </subcellularLocation>
    <subcellularLocation>
        <location evidence="1">Nucleus</location>
    </subcellularLocation>
</comment>
<evidence type="ECO:0000256" key="7">
    <source>
        <dbReference type="ARBA" id="ARBA00022801"/>
    </source>
</evidence>
<dbReference type="GO" id="GO:0140933">
    <property type="term" value="F:5'-(N(7)-methylguanosine 5'-triphospho)-[mRNA] hydrolase activity"/>
    <property type="evidence" value="ECO:0007669"/>
    <property type="project" value="UniProtKB-EC"/>
</dbReference>
<dbReference type="EMBL" id="CAJFCJ010000006">
    <property type="protein sequence ID" value="CAD5115424.1"/>
    <property type="molecule type" value="Genomic_DNA"/>
</dbReference>
<dbReference type="SUPFAM" id="SSF50729">
    <property type="entry name" value="PH domain-like"/>
    <property type="match status" value="1"/>
</dbReference>